<dbReference type="InterPro" id="IPR010987">
    <property type="entry name" value="Glutathione-S-Trfase_C-like"/>
</dbReference>
<dbReference type="AlphaFoldDB" id="A0A9P5JXH2"/>
<dbReference type="Proteomes" id="UP000759537">
    <property type="component" value="Unassembled WGS sequence"/>
</dbReference>
<feature type="domain" description="GST N-terminal" evidence="5">
    <location>
        <begin position="1"/>
        <end position="83"/>
    </location>
</feature>
<protein>
    <recommendedName>
        <fullName evidence="2">glutathione transferase</fullName>
        <ecNumber evidence="2">2.5.1.18</ecNumber>
    </recommendedName>
</protein>
<sequence length="210" mass="23867">MAFKLHGAKMSTYTRIVAVIAKERNVPYEFIAVDFKAAEHKQPPHLQHHPYGQVPYISQDDGFELYESRAIARYLATIGSGTQLIPTEPKAYAKFEQAASVEYAQFDPIASGIAWEKIIKPHFGKVTDEKRVEELVALLEIKLDGHEAILGKQKYLAGDEITLADLFHLPNGNIVFERLEYGFLDKRPNLQRWWKDISSRPSWQAVKDGA</sequence>
<proteinExistence type="inferred from homology"/>
<accession>A0A9P5JXH2</accession>
<evidence type="ECO:0000256" key="2">
    <source>
        <dbReference type="ARBA" id="ARBA00012452"/>
    </source>
</evidence>
<evidence type="ECO:0000256" key="4">
    <source>
        <dbReference type="ARBA" id="ARBA00047960"/>
    </source>
</evidence>
<dbReference type="InterPro" id="IPR034347">
    <property type="entry name" value="GST_Phi_C"/>
</dbReference>
<comment type="similarity">
    <text evidence="1">Belongs to the GST superfamily. Phi family.</text>
</comment>
<dbReference type="PANTHER" id="PTHR43900">
    <property type="entry name" value="GLUTATHIONE S-TRANSFERASE RHO"/>
    <property type="match status" value="1"/>
</dbReference>
<evidence type="ECO:0000259" key="5">
    <source>
        <dbReference type="PROSITE" id="PS50404"/>
    </source>
</evidence>
<organism evidence="7 8">
    <name type="scientific">Russula ochroleuca</name>
    <dbReference type="NCBI Taxonomy" id="152965"/>
    <lineage>
        <taxon>Eukaryota</taxon>
        <taxon>Fungi</taxon>
        <taxon>Dikarya</taxon>
        <taxon>Basidiomycota</taxon>
        <taxon>Agaricomycotina</taxon>
        <taxon>Agaricomycetes</taxon>
        <taxon>Russulales</taxon>
        <taxon>Russulaceae</taxon>
        <taxon>Russula</taxon>
    </lineage>
</organism>
<dbReference type="OrthoDB" id="249703at2759"/>
<keyword evidence="8" id="KW-1185">Reference proteome</keyword>
<comment type="catalytic activity">
    <reaction evidence="4">
        <text>RX + glutathione = an S-substituted glutathione + a halide anion + H(+)</text>
        <dbReference type="Rhea" id="RHEA:16437"/>
        <dbReference type="ChEBI" id="CHEBI:15378"/>
        <dbReference type="ChEBI" id="CHEBI:16042"/>
        <dbReference type="ChEBI" id="CHEBI:17792"/>
        <dbReference type="ChEBI" id="CHEBI:57925"/>
        <dbReference type="ChEBI" id="CHEBI:90779"/>
        <dbReference type="EC" id="2.5.1.18"/>
    </reaction>
</comment>
<dbReference type="EMBL" id="WHVB01000027">
    <property type="protein sequence ID" value="KAF8469882.1"/>
    <property type="molecule type" value="Genomic_DNA"/>
</dbReference>
<reference evidence="7" key="2">
    <citation type="journal article" date="2020" name="Nat. Commun.">
        <title>Large-scale genome sequencing of mycorrhizal fungi provides insights into the early evolution of symbiotic traits.</title>
        <authorList>
            <person name="Miyauchi S."/>
            <person name="Kiss E."/>
            <person name="Kuo A."/>
            <person name="Drula E."/>
            <person name="Kohler A."/>
            <person name="Sanchez-Garcia M."/>
            <person name="Morin E."/>
            <person name="Andreopoulos B."/>
            <person name="Barry K.W."/>
            <person name="Bonito G."/>
            <person name="Buee M."/>
            <person name="Carver A."/>
            <person name="Chen C."/>
            <person name="Cichocki N."/>
            <person name="Clum A."/>
            <person name="Culley D."/>
            <person name="Crous P.W."/>
            <person name="Fauchery L."/>
            <person name="Girlanda M."/>
            <person name="Hayes R.D."/>
            <person name="Keri Z."/>
            <person name="LaButti K."/>
            <person name="Lipzen A."/>
            <person name="Lombard V."/>
            <person name="Magnuson J."/>
            <person name="Maillard F."/>
            <person name="Murat C."/>
            <person name="Nolan M."/>
            <person name="Ohm R.A."/>
            <person name="Pangilinan J."/>
            <person name="Pereira M.F."/>
            <person name="Perotto S."/>
            <person name="Peter M."/>
            <person name="Pfister S."/>
            <person name="Riley R."/>
            <person name="Sitrit Y."/>
            <person name="Stielow J.B."/>
            <person name="Szollosi G."/>
            <person name="Zifcakova L."/>
            <person name="Stursova M."/>
            <person name="Spatafora J.W."/>
            <person name="Tedersoo L."/>
            <person name="Vaario L.M."/>
            <person name="Yamada A."/>
            <person name="Yan M."/>
            <person name="Wang P."/>
            <person name="Xu J."/>
            <person name="Bruns T."/>
            <person name="Baldrian P."/>
            <person name="Vilgalys R."/>
            <person name="Dunand C."/>
            <person name="Henrissat B."/>
            <person name="Grigoriev I.V."/>
            <person name="Hibbett D."/>
            <person name="Nagy L.G."/>
            <person name="Martin F.M."/>
        </authorList>
    </citation>
    <scope>NUCLEOTIDE SEQUENCE</scope>
    <source>
        <strain evidence="7">Prilba</strain>
    </source>
</reference>
<evidence type="ECO:0000313" key="8">
    <source>
        <dbReference type="Proteomes" id="UP000759537"/>
    </source>
</evidence>
<evidence type="ECO:0000256" key="1">
    <source>
        <dbReference type="ARBA" id="ARBA00010128"/>
    </source>
</evidence>
<keyword evidence="3" id="KW-0808">Transferase</keyword>
<dbReference type="GO" id="GO:0006749">
    <property type="term" value="P:glutathione metabolic process"/>
    <property type="evidence" value="ECO:0007669"/>
    <property type="project" value="TreeGrafter"/>
</dbReference>
<dbReference type="FunFam" id="1.20.1050.10:FF:000004">
    <property type="entry name" value="Glutathione S-transferase F2"/>
    <property type="match status" value="1"/>
</dbReference>
<dbReference type="CDD" id="cd03187">
    <property type="entry name" value="GST_C_Phi"/>
    <property type="match status" value="1"/>
</dbReference>
<dbReference type="Gene3D" id="3.40.30.10">
    <property type="entry name" value="Glutaredoxin"/>
    <property type="match status" value="1"/>
</dbReference>
<dbReference type="InterPro" id="IPR036282">
    <property type="entry name" value="Glutathione-S-Trfase_C_sf"/>
</dbReference>
<comment type="caution">
    <text evidence="7">The sequence shown here is derived from an EMBL/GenBank/DDBJ whole genome shotgun (WGS) entry which is preliminary data.</text>
</comment>
<dbReference type="InterPro" id="IPR036249">
    <property type="entry name" value="Thioredoxin-like_sf"/>
</dbReference>
<dbReference type="Pfam" id="PF02798">
    <property type="entry name" value="GST_N"/>
    <property type="match status" value="1"/>
</dbReference>
<evidence type="ECO:0000259" key="6">
    <source>
        <dbReference type="PROSITE" id="PS50405"/>
    </source>
</evidence>
<name>A0A9P5JXH2_9AGAM</name>
<dbReference type="InterPro" id="IPR004045">
    <property type="entry name" value="Glutathione_S-Trfase_N"/>
</dbReference>
<dbReference type="InterPro" id="IPR004046">
    <property type="entry name" value="GST_C"/>
</dbReference>
<dbReference type="SUPFAM" id="SSF47616">
    <property type="entry name" value="GST C-terminal domain-like"/>
    <property type="match status" value="1"/>
</dbReference>
<dbReference type="GO" id="GO:0005737">
    <property type="term" value="C:cytoplasm"/>
    <property type="evidence" value="ECO:0007669"/>
    <property type="project" value="TreeGrafter"/>
</dbReference>
<dbReference type="SFLD" id="SFLDG00358">
    <property type="entry name" value="Main_(cytGST)"/>
    <property type="match status" value="1"/>
</dbReference>
<dbReference type="PANTHER" id="PTHR43900:SF3">
    <property type="entry name" value="GLUTATHIONE S-TRANSFERASE RHO"/>
    <property type="match status" value="1"/>
</dbReference>
<dbReference type="SFLD" id="SFLDS00019">
    <property type="entry name" value="Glutathione_Transferase_(cytos"/>
    <property type="match status" value="1"/>
</dbReference>
<evidence type="ECO:0000313" key="7">
    <source>
        <dbReference type="EMBL" id="KAF8469882.1"/>
    </source>
</evidence>
<dbReference type="SUPFAM" id="SSF52833">
    <property type="entry name" value="Thioredoxin-like"/>
    <property type="match status" value="1"/>
</dbReference>
<feature type="domain" description="GST C-terminal" evidence="6">
    <location>
        <begin position="88"/>
        <end position="210"/>
    </location>
</feature>
<dbReference type="GO" id="GO:0004364">
    <property type="term" value="F:glutathione transferase activity"/>
    <property type="evidence" value="ECO:0007669"/>
    <property type="project" value="UniProtKB-EC"/>
</dbReference>
<dbReference type="EC" id="2.5.1.18" evidence="2"/>
<dbReference type="Gene3D" id="1.20.1050.10">
    <property type="match status" value="1"/>
</dbReference>
<dbReference type="InterPro" id="IPR040079">
    <property type="entry name" value="Glutathione_S-Trfase"/>
</dbReference>
<gene>
    <name evidence="7" type="ORF">DFH94DRAFT_220696</name>
</gene>
<dbReference type="GO" id="GO:0043295">
    <property type="term" value="F:glutathione binding"/>
    <property type="evidence" value="ECO:0007669"/>
    <property type="project" value="TreeGrafter"/>
</dbReference>
<dbReference type="GO" id="GO:0009636">
    <property type="term" value="P:response to toxic substance"/>
    <property type="evidence" value="ECO:0007669"/>
    <property type="project" value="UniProtKB-ARBA"/>
</dbReference>
<reference evidence="7" key="1">
    <citation type="submission" date="2019-10" db="EMBL/GenBank/DDBJ databases">
        <authorList>
            <consortium name="DOE Joint Genome Institute"/>
            <person name="Kuo A."/>
            <person name="Miyauchi S."/>
            <person name="Kiss E."/>
            <person name="Drula E."/>
            <person name="Kohler A."/>
            <person name="Sanchez-Garcia M."/>
            <person name="Andreopoulos B."/>
            <person name="Barry K.W."/>
            <person name="Bonito G."/>
            <person name="Buee M."/>
            <person name="Carver A."/>
            <person name="Chen C."/>
            <person name="Cichocki N."/>
            <person name="Clum A."/>
            <person name="Culley D."/>
            <person name="Crous P.W."/>
            <person name="Fauchery L."/>
            <person name="Girlanda M."/>
            <person name="Hayes R."/>
            <person name="Keri Z."/>
            <person name="LaButti K."/>
            <person name="Lipzen A."/>
            <person name="Lombard V."/>
            <person name="Magnuson J."/>
            <person name="Maillard F."/>
            <person name="Morin E."/>
            <person name="Murat C."/>
            <person name="Nolan M."/>
            <person name="Ohm R."/>
            <person name="Pangilinan J."/>
            <person name="Pereira M."/>
            <person name="Perotto S."/>
            <person name="Peter M."/>
            <person name="Riley R."/>
            <person name="Sitrit Y."/>
            <person name="Stielow B."/>
            <person name="Szollosi G."/>
            <person name="Zifcakova L."/>
            <person name="Stursova M."/>
            <person name="Spatafora J.W."/>
            <person name="Tedersoo L."/>
            <person name="Vaario L.-M."/>
            <person name="Yamada A."/>
            <person name="Yan M."/>
            <person name="Wang P."/>
            <person name="Xu J."/>
            <person name="Bruns T."/>
            <person name="Baldrian P."/>
            <person name="Vilgalys R."/>
            <person name="Henrissat B."/>
            <person name="Grigoriev I.V."/>
            <person name="Hibbett D."/>
            <person name="Nagy L.G."/>
            <person name="Martin F.M."/>
        </authorList>
    </citation>
    <scope>NUCLEOTIDE SEQUENCE</scope>
    <source>
        <strain evidence="7">Prilba</strain>
    </source>
</reference>
<dbReference type="SFLD" id="SFLDG01154">
    <property type="entry name" value="Main.5:_Phi-like"/>
    <property type="match status" value="1"/>
</dbReference>
<dbReference type="PROSITE" id="PS50405">
    <property type="entry name" value="GST_CTER"/>
    <property type="match status" value="1"/>
</dbReference>
<dbReference type="PROSITE" id="PS50404">
    <property type="entry name" value="GST_NTER"/>
    <property type="match status" value="1"/>
</dbReference>
<dbReference type="Pfam" id="PF00043">
    <property type="entry name" value="GST_C"/>
    <property type="match status" value="1"/>
</dbReference>
<evidence type="ECO:0000256" key="3">
    <source>
        <dbReference type="ARBA" id="ARBA00022679"/>
    </source>
</evidence>